<dbReference type="InterPro" id="IPR052159">
    <property type="entry name" value="Competence_DNA_uptake"/>
</dbReference>
<evidence type="ECO:0000259" key="2">
    <source>
        <dbReference type="SMART" id="SM00849"/>
    </source>
</evidence>
<proteinExistence type="predicted"/>
<dbReference type="SUPFAM" id="SSF47781">
    <property type="entry name" value="RuvA domain 2-like"/>
    <property type="match status" value="1"/>
</dbReference>
<dbReference type="InterPro" id="IPR001279">
    <property type="entry name" value="Metallo-B-lactamas"/>
</dbReference>
<keyword evidence="1" id="KW-0732">Signal</keyword>
<dbReference type="InterPro" id="IPR010994">
    <property type="entry name" value="RuvA_2-like"/>
</dbReference>
<dbReference type="Pfam" id="PF12836">
    <property type="entry name" value="HHH_3"/>
    <property type="match status" value="1"/>
</dbReference>
<dbReference type="Gene3D" id="1.10.150.280">
    <property type="entry name" value="AF1531-like domain"/>
    <property type="match status" value="1"/>
</dbReference>
<protein>
    <submittedName>
        <fullName evidence="3">Competence protein ComEC</fullName>
    </submittedName>
</protein>
<reference evidence="3 4" key="1">
    <citation type="submission" date="2018-04" db="EMBL/GenBank/DDBJ databases">
        <title>Subsurface microbial communities from deep shales in Ohio and West Virginia, USA.</title>
        <authorList>
            <person name="Wrighton K."/>
        </authorList>
    </citation>
    <scope>NUCLEOTIDE SEQUENCE [LARGE SCALE GENOMIC DNA]</scope>
    <source>
        <strain evidence="3 4">WC1</strain>
    </source>
</reference>
<dbReference type="InterPro" id="IPR035681">
    <property type="entry name" value="ComA-like_MBL"/>
</dbReference>
<dbReference type="SMART" id="SM00849">
    <property type="entry name" value="Lactamase_B"/>
    <property type="match status" value="1"/>
</dbReference>
<evidence type="ECO:0000256" key="1">
    <source>
        <dbReference type="SAM" id="SignalP"/>
    </source>
</evidence>
<sequence length="374" mass="41593">MFNFKLTKKKTALLILIILFLTLFSLNSTAQNLKIHFIDVGQGDAILIEAGGGKNILVDGGDRANSIAARIIDYLKKQEVKRLDYIISTHPHADHIGGLVDIINSFEVGIVLDSGKIHSSKTYENYLIKIDQENIDFKTPRRGDEFEIGSSRISFLHPKGPVDNYDLNNSSLVFLLEYGEQKFLFTGDIEKEVEKDLLQENPELNVALIKVPHHGSKTSSSSSFVKSLSPELAVIQVGADNHYGHPAAEVTKLYQNQGARVYRNDLNGNIVVTADGKNYAVKVDQSWEQNLNRTESKTKPVEAAAAKKNNNLININTASKADLDQLWGIGPATAEKIIDYRQNNGGFTQIEEIKNVDGIDDGKFNRWQDKISVK</sequence>
<dbReference type="Proteomes" id="UP000244089">
    <property type="component" value="Unassembled WGS sequence"/>
</dbReference>
<dbReference type="PANTHER" id="PTHR30619:SF7">
    <property type="entry name" value="BETA-LACTAMASE DOMAIN PROTEIN"/>
    <property type="match status" value="1"/>
</dbReference>
<name>A0A2T5RLQ4_9FIRM</name>
<feature type="signal peptide" evidence="1">
    <location>
        <begin position="1"/>
        <end position="30"/>
    </location>
</feature>
<dbReference type="EMBL" id="QAXS01000008">
    <property type="protein sequence ID" value="PTW00182.1"/>
    <property type="molecule type" value="Genomic_DNA"/>
</dbReference>
<comment type="caution">
    <text evidence="3">The sequence shown here is derived from an EMBL/GenBank/DDBJ whole genome shotgun (WGS) entry which is preliminary data.</text>
</comment>
<dbReference type="SUPFAM" id="SSF56281">
    <property type="entry name" value="Metallo-hydrolase/oxidoreductase"/>
    <property type="match status" value="1"/>
</dbReference>
<dbReference type="RefSeq" id="WP_108139272.1">
    <property type="nucleotide sequence ID" value="NZ_QAXS01000008.1"/>
</dbReference>
<accession>A0A2T5RLQ4</accession>
<dbReference type="InterPro" id="IPR036866">
    <property type="entry name" value="RibonucZ/Hydroxyglut_hydro"/>
</dbReference>
<evidence type="ECO:0000313" key="3">
    <source>
        <dbReference type="EMBL" id="PTW00182.1"/>
    </source>
</evidence>
<dbReference type="CDD" id="cd07731">
    <property type="entry name" value="ComA-like_MBL-fold"/>
    <property type="match status" value="1"/>
</dbReference>
<gene>
    <name evidence="3" type="ORF">C8C76_10875</name>
</gene>
<organism evidence="3 4">
    <name type="scientific">Halanaerobium saccharolyticum</name>
    <dbReference type="NCBI Taxonomy" id="43595"/>
    <lineage>
        <taxon>Bacteria</taxon>
        <taxon>Bacillati</taxon>
        <taxon>Bacillota</taxon>
        <taxon>Clostridia</taxon>
        <taxon>Halanaerobiales</taxon>
        <taxon>Halanaerobiaceae</taxon>
        <taxon>Halanaerobium</taxon>
    </lineage>
</organism>
<dbReference type="NCBIfam" id="TIGR00426">
    <property type="entry name" value="competence protein ComEA helix-hairpin-helix repeat region"/>
    <property type="match status" value="1"/>
</dbReference>
<dbReference type="OrthoDB" id="9761531at2"/>
<dbReference type="AlphaFoldDB" id="A0A2T5RLQ4"/>
<dbReference type="InterPro" id="IPR004509">
    <property type="entry name" value="Competence_ComEA_HhH"/>
</dbReference>
<feature type="domain" description="Metallo-beta-lactamase" evidence="2">
    <location>
        <begin position="42"/>
        <end position="242"/>
    </location>
</feature>
<evidence type="ECO:0000313" key="4">
    <source>
        <dbReference type="Proteomes" id="UP000244089"/>
    </source>
</evidence>
<feature type="chain" id="PRO_5038858809" evidence="1">
    <location>
        <begin position="31"/>
        <end position="374"/>
    </location>
</feature>
<dbReference type="Pfam" id="PF00753">
    <property type="entry name" value="Lactamase_B"/>
    <property type="match status" value="1"/>
</dbReference>
<dbReference type="PANTHER" id="PTHR30619">
    <property type="entry name" value="DNA INTERNALIZATION/COMPETENCE PROTEIN COMEC/REC2"/>
    <property type="match status" value="1"/>
</dbReference>
<dbReference type="Gene3D" id="3.60.15.10">
    <property type="entry name" value="Ribonuclease Z/Hydroxyacylglutathione hydrolase-like"/>
    <property type="match status" value="1"/>
</dbReference>